<comment type="similarity">
    <text evidence="1">Belongs to the TRAFAC class OBG-HflX-like GTPase superfamily. OBG GTPase family.</text>
</comment>
<feature type="region of interest" description="Disordered" evidence="4">
    <location>
        <begin position="50"/>
        <end position="108"/>
    </location>
</feature>
<dbReference type="InterPro" id="IPR045086">
    <property type="entry name" value="OBG_GTPase"/>
</dbReference>
<dbReference type="GO" id="GO:0003924">
    <property type="term" value="F:GTPase activity"/>
    <property type="evidence" value="ECO:0007669"/>
    <property type="project" value="InterPro"/>
</dbReference>
<evidence type="ECO:0000313" key="8">
    <source>
        <dbReference type="Proteomes" id="UP000789342"/>
    </source>
</evidence>
<dbReference type="Proteomes" id="UP000789342">
    <property type="component" value="Unassembled WGS sequence"/>
</dbReference>
<dbReference type="CDD" id="cd01898">
    <property type="entry name" value="Obg"/>
    <property type="match status" value="1"/>
</dbReference>
<dbReference type="NCBIfam" id="NF008956">
    <property type="entry name" value="PRK12299.1"/>
    <property type="match status" value="1"/>
</dbReference>
<evidence type="ECO:0000256" key="2">
    <source>
        <dbReference type="ARBA" id="ARBA00022741"/>
    </source>
</evidence>
<dbReference type="GO" id="GO:0042254">
    <property type="term" value="P:ribosome biogenesis"/>
    <property type="evidence" value="ECO:0007669"/>
    <property type="project" value="UniProtKB-UniRule"/>
</dbReference>
<organism evidence="7 8">
    <name type="scientific">Acaulospora morrowiae</name>
    <dbReference type="NCBI Taxonomy" id="94023"/>
    <lineage>
        <taxon>Eukaryota</taxon>
        <taxon>Fungi</taxon>
        <taxon>Fungi incertae sedis</taxon>
        <taxon>Mucoromycota</taxon>
        <taxon>Glomeromycotina</taxon>
        <taxon>Glomeromycetes</taxon>
        <taxon>Diversisporales</taxon>
        <taxon>Acaulosporaceae</taxon>
        <taxon>Acaulospora</taxon>
    </lineage>
</organism>
<dbReference type="InterPro" id="IPR031167">
    <property type="entry name" value="G_OBG"/>
</dbReference>
<evidence type="ECO:0000256" key="3">
    <source>
        <dbReference type="ARBA" id="ARBA00023134"/>
    </source>
</evidence>
<evidence type="ECO:0000313" key="7">
    <source>
        <dbReference type="EMBL" id="CAG8564611.1"/>
    </source>
</evidence>
<dbReference type="GO" id="GO:0005739">
    <property type="term" value="C:mitochondrion"/>
    <property type="evidence" value="ECO:0007669"/>
    <property type="project" value="TreeGrafter"/>
</dbReference>
<evidence type="ECO:0000256" key="4">
    <source>
        <dbReference type="SAM" id="MobiDB-lite"/>
    </source>
</evidence>
<dbReference type="SUPFAM" id="SSF82051">
    <property type="entry name" value="Obg GTP-binding protein N-terminal domain"/>
    <property type="match status" value="1"/>
</dbReference>
<dbReference type="PROSITE" id="PS51710">
    <property type="entry name" value="G_OBG"/>
    <property type="match status" value="1"/>
</dbReference>
<dbReference type="Pfam" id="PF01018">
    <property type="entry name" value="GTP1_OBG"/>
    <property type="match status" value="2"/>
</dbReference>
<protein>
    <submittedName>
        <fullName evidence="7">18547_t:CDS:1</fullName>
    </submittedName>
</protein>
<evidence type="ECO:0000259" key="5">
    <source>
        <dbReference type="PROSITE" id="PS51710"/>
    </source>
</evidence>
<evidence type="ECO:0000259" key="6">
    <source>
        <dbReference type="PROSITE" id="PS51883"/>
    </source>
</evidence>
<evidence type="ECO:0000256" key="1">
    <source>
        <dbReference type="ARBA" id="ARBA00007699"/>
    </source>
</evidence>
<feature type="domain" description="Obg" evidence="6">
    <location>
        <begin position="114"/>
        <end position="303"/>
    </location>
</feature>
<dbReference type="InterPro" id="IPR006073">
    <property type="entry name" value="GTP-bd"/>
</dbReference>
<keyword evidence="8" id="KW-1185">Reference proteome</keyword>
<dbReference type="AlphaFoldDB" id="A0A9N9FV48"/>
<dbReference type="EMBL" id="CAJVPV010004008">
    <property type="protein sequence ID" value="CAG8564611.1"/>
    <property type="molecule type" value="Genomic_DNA"/>
</dbReference>
<keyword evidence="2" id="KW-0547">Nucleotide-binding</keyword>
<dbReference type="InterPro" id="IPR027417">
    <property type="entry name" value="P-loop_NTPase"/>
</dbReference>
<keyword evidence="3" id="KW-0342">GTP-binding</keyword>
<feature type="compositionally biased region" description="Polar residues" evidence="4">
    <location>
        <begin position="60"/>
        <end position="73"/>
    </location>
</feature>
<dbReference type="InterPro" id="IPR006169">
    <property type="entry name" value="GTP1_OBG_dom"/>
</dbReference>
<dbReference type="PANTHER" id="PTHR11702:SF31">
    <property type="entry name" value="MITOCHONDRIAL RIBOSOME-ASSOCIATED GTPASE 2"/>
    <property type="match status" value="1"/>
</dbReference>
<dbReference type="Gene3D" id="2.70.210.12">
    <property type="entry name" value="GTP1/OBG domain"/>
    <property type="match status" value="1"/>
</dbReference>
<sequence>MRILPLPYSRKIIYFNNVAFSKRSSSRALLCNFYRILLIHTRHSLHSYGDGNEHHKDNNNENSISFRDSNVTDSHLEGDTVNSGDHVNSEEKIPSQAGAEGHDTQPHKFEDKSRQFLDFLHVTVKGGHGGDGCVAFLREKGKLHDPPAGGNGGRGGHVIFSSSANHFSLYSIPRIVTAAAGENGKGHMRRGAAGKDTIIHIPLGTIVREIDPPSLSQILVYEEGCLLETDEKFKKKEKKEVLYKQNKIYFDLSVPDVRYIVAGGGKGGKGNPHFATNVNRSPTFASRGKEGKIRYLELEVKTIADVGLVGLPNVGKSTFLSAVSNAHPKIASYPFTTLNPFIGTVDYIDRFQLTVADIPGIMKGAHKNYGLGHSFLRHVERSKVLVYVLDLTSDEPWEDWKTLMKELEQYREGLTNSPSLIVANKADVTGKAKKNFPILQSKVYDYEHERRQTEKETNYDGKHEYEIIPVSAKYHKNIVKVASVLRKMIEEIKM</sequence>
<dbReference type="OrthoDB" id="347018at2759"/>
<dbReference type="PROSITE" id="PS51883">
    <property type="entry name" value="OBG"/>
    <property type="match status" value="1"/>
</dbReference>
<dbReference type="InterPro" id="IPR014100">
    <property type="entry name" value="GTP-bd_Obg/CgtA"/>
</dbReference>
<dbReference type="Gene3D" id="3.40.50.300">
    <property type="entry name" value="P-loop containing nucleotide triphosphate hydrolases"/>
    <property type="match status" value="1"/>
</dbReference>
<dbReference type="GO" id="GO:0005525">
    <property type="term" value="F:GTP binding"/>
    <property type="evidence" value="ECO:0007669"/>
    <property type="project" value="UniProtKB-KW"/>
</dbReference>
<comment type="caution">
    <text evidence="7">The sequence shown here is derived from an EMBL/GenBank/DDBJ whole genome shotgun (WGS) entry which is preliminary data.</text>
</comment>
<gene>
    <name evidence="7" type="ORF">AMORRO_LOCUS6179</name>
</gene>
<dbReference type="InterPro" id="IPR036726">
    <property type="entry name" value="GTP1_OBG_dom_sf"/>
</dbReference>
<reference evidence="7" key="1">
    <citation type="submission" date="2021-06" db="EMBL/GenBank/DDBJ databases">
        <authorList>
            <person name="Kallberg Y."/>
            <person name="Tangrot J."/>
            <person name="Rosling A."/>
        </authorList>
    </citation>
    <scope>NUCLEOTIDE SEQUENCE</scope>
    <source>
        <strain evidence="7">CL551</strain>
    </source>
</reference>
<dbReference type="SUPFAM" id="SSF52540">
    <property type="entry name" value="P-loop containing nucleoside triphosphate hydrolases"/>
    <property type="match status" value="1"/>
</dbReference>
<feature type="domain" description="OBG-type G" evidence="5">
    <location>
        <begin position="304"/>
        <end position="490"/>
    </location>
</feature>
<name>A0A9N9FV48_9GLOM</name>
<dbReference type="Pfam" id="PF01926">
    <property type="entry name" value="MMR_HSR1"/>
    <property type="match status" value="1"/>
</dbReference>
<dbReference type="PANTHER" id="PTHR11702">
    <property type="entry name" value="DEVELOPMENTALLY REGULATED GTP-BINDING PROTEIN-RELATED"/>
    <property type="match status" value="1"/>
</dbReference>
<accession>A0A9N9FV48</accession>
<dbReference type="HAMAP" id="MF_01454">
    <property type="entry name" value="GTPase_Obg"/>
    <property type="match status" value="1"/>
</dbReference>
<dbReference type="GO" id="GO:0000287">
    <property type="term" value="F:magnesium ion binding"/>
    <property type="evidence" value="ECO:0007669"/>
    <property type="project" value="InterPro"/>
</dbReference>
<proteinExistence type="inferred from homology"/>
<dbReference type="PRINTS" id="PR00326">
    <property type="entry name" value="GTP1OBG"/>
</dbReference>